<dbReference type="GO" id="GO:0004497">
    <property type="term" value="F:monooxygenase activity"/>
    <property type="evidence" value="ECO:0007669"/>
    <property type="project" value="UniProtKB-KW"/>
</dbReference>
<comment type="cofactor">
    <cofactor evidence="1">
        <name>heme</name>
        <dbReference type="ChEBI" id="CHEBI:30413"/>
    </cofactor>
</comment>
<organism evidence="8 9">
    <name type="scientific">Staphylotrichum longicolle</name>
    <dbReference type="NCBI Taxonomy" id="669026"/>
    <lineage>
        <taxon>Eukaryota</taxon>
        <taxon>Fungi</taxon>
        <taxon>Dikarya</taxon>
        <taxon>Ascomycota</taxon>
        <taxon>Pezizomycotina</taxon>
        <taxon>Sordariomycetes</taxon>
        <taxon>Sordariomycetidae</taxon>
        <taxon>Sordariales</taxon>
        <taxon>Chaetomiaceae</taxon>
        <taxon>Staphylotrichum</taxon>
    </lineage>
</organism>
<evidence type="ECO:0000313" key="9">
    <source>
        <dbReference type="Proteomes" id="UP001197093"/>
    </source>
</evidence>
<gene>
    <name evidence="8" type="ORF">NEMBOFW57_002889</name>
</gene>
<name>A0AAD4F4B5_9PEZI</name>
<accession>A0AAD4F4B5</accession>
<evidence type="ECO:0000256" key="6">
    <source>
        <dbReference type="ARBA" id="ARBA00023004"/>
    </source>
</evidence>
<proteinExistence type="inferred from homology"/>
<dbReference type="GO" id="GO:0016705">
    <property type="term" value="F:oxidoreductase activity, acting on paired donors, with incorporation or reduction of molecular oxygen"/>
    <property type="evidence" value="ECO:0007669"/>
    <property type="project" value="InterPro"/>
</dbReference>
<evidence type="ECO:0000313" key="8">
    <source>
        <dbReference type="EMBL" id="KAG7292844.1"/>
    </source>
</evidence>
<evidence type="ECO:0000256" key="1">
    <source>
        <dbReference type="ARBA" id="ARBA00001971"/>
    </source>
</evidence>
<evidence type="ECO:0000256" key="5">
    <source>
        <dbReference type="ARBA" id="ARBA00023002"/>
    </source>
</evidence>
<dbReference type="EMBL" id="JAHCVI010000001">
    <property type="protein sequence ID" value="KAG7292844.1"/>
    <property type="molecule type" value="Genomic_DNA"/>
</dbReference>
<dbReference type="AlphaFoldDB" id="A0AAD4F4B5"/>
<keyword evidence="6" id="KW-0408">Iron</keyword>
<dbReference type="Proteomes" id="UP001197093">
    <property type="component" value="Unassembled WGS sequence"/>
</dbReference>
<evidence type="ECO:0000256" key="4">
    <source>
        <dbReference type="ARBA" id="ARBA00022723"/>
    </source>
</evidence>
<comment type="caution">
    <text evidence="8">The sequence shown here is derived from an EMBL/GenBank/DDBJ whole genome shotgun (WGS) entry which is preliminary data.</text>
</comment>
<dbReference type="PANTHER" id="PTHR24305:SF230">
    <property type="entry name" value="P450, PUTATIVE (EUROFUNG)-RELATED"/>
    <property type="match status" value="1"/>
</dbReference>
<evidence type="ECO:0008006" key="10">
    <source>
        <dbReference type="Google" id="ProtNLM"/>
    </source>
</evidence>
<dbReference type="Gene3D" id="1.10.630.10">
    <property type="entry name" value="Cytochrome P450"/>
    <property type="match status" value="1"/>
</dbReference>
<keyword evidence="5" id="KW-0560">Oxidoreductase</keyword>
<dbReference type="SUPFAM" id="SSF48264">
    <property type="entry name" value="Cytochrome P450"/>
    <property type="match status" value="1"/>
</dbReference>
<dbReference type="GO" id="GO:0020037">
    <property type="term" value="F:heme binding"/>
    <property type="evidence" value="ECO:0007669"/>
    <property type="project" value="InterPro"/>
</dbReference>
<dbReference type="GO" id="GO:0005506">
    <property type="term" value="F:iron ion binding"/>
    <property type="evidence" value="ECO:0007669"/>
    <property type="project" value="InterPro"/>
</dbReference>
<keyword evidence="7" id="KW-0503">Monooxygenase</keyword>
<reference evidence="8" key="1">
    <citation type="submission" date="2023-02" db="EMBL/GenBank/DDBJ databases">
        <authorList>
            <person name="Palmer J.M."/>
        </authorList>
    </citation>
    <scope>NUCLEOTIDE SEQUENCE</scope>
    <source>
        <strain evidence="8">FW57</strain>
    </source>
</reference>
<evidence type="ECO:0000256" key="3">
    <source>
        <dbReference type="ARBA" id="ARBA00022617"/>
    </source>
</evidence>
<sequence>MTKLQDIVGSLVTYHLTTTLYNLLFHPLRHFPPLLQRASALPWALQHARGVSIFKTQALHDRLGPVVRIAPNHLSFTDPRAWRDIYGALPRNNRSDRSDRSSTTSTSSSAWPEMRKWRAFTSAPDGQADSIQGAAFHEHRPFRRALQRRRASRTGHCGSRSPCCSALRRMTDELLSRRLAMEKGRNDLLEGLISHREEWDIPFEKLAVNGFLLTFAGSETSATSLCGTTYLLLTHPETMVKLKQEIRTRFRSAGEIIMNATAQLPYLTAVINESLRILAFAEMRLILSRIVFDFDMRLGAGSDDWIER</sequence>
<evidence type="ECO:0000256" key="2">
    <source>
        <dbReference type="ARBA" id="ARBA00010617"/>
    </source>
</evidence>
<dbReference type="InterPro" id="IPR050121">
    <property type="entry name" value="Cytochrome_P450_monoxygenase"/>
</dbReference>
<dbReference type="PANTHER" id="PTHR24305">
    <property type="entry name" value="CYTOCHROME P450"/>
    <property type="match status" value="1"/>
</dbReference>
<keyword evidence="9" id="KW-1185">Reference proteome</keyword>
<keyword evidence="4" id="KW-0479">Metal-binding</keyword>
<comment type="similarity">
    <text evidence="2">Belongs to the cytochrome P450 family.</text>
</comment>
<dbReference type="InterPro" id="IPR036396">
    <property type="entry name" value="Cyt_P450_sf"/>
</dbReference>
<protein>
    <recommendedName>
        <fullName evidence="10">Cytochrome P450</fullName>
    </recommendedName>
</protein>
<keyword evidence="3" id="KW-0349">Heme</keyword>
<evidence type="ECO:0000256" key="7">
    <source>
        <dbReference type="ARBA" id="ARBA00023033"/>
    </source>
</evidence>
<dbReference type="InterPro" id="IPR001128">
    <property type="entry name" value="Cyt_P450"/>
</dbReference>
<dbReference type="Pfam" id="PF00067">
    <property type="entry name" value="p450"/>
    <property type="match status" value="1"/>
</dbReference>